<evidence type="ECO:0000256" key="1">
    <source>
        <dbReference type="SAM" id="MobiDB-lite"/>
    </source>
</evidence>
<feature type="region of interest" description="Disordered" evidence="1">
    <location>
        <begin position="370"/>
        <end position="389"/>
    </location>
</feature>
<gene>
    <name evidence="2" type="ORF">DAPK24_036460</name>
</gene>
<dbReference type="AlphaFoldDB" id="A0AAV5R6E9"/>
<protein>
    <submittedName>
        <fullName evidence="2">Uncharacterized protein</fullName>
    </submittedName>
</protein>
<dbReference type="EMBL" id="BTGB01000005">
    <property type="protein sequence ID" value="GMM47071.1"/>
    <property type="molecule type" value="Genomic_DNA"/>
</dbReference>
<evidence type="ECO:0000313" key="3">
    <source>
        <dbReference type="Proteomes" id="UP001378960"/>
    </source>
</evidence>
<accession>A0AAV5R6E9</accession>
<evidence type="ECO:0000313" key="2">
    <source>
        <dbReference type="EMBL" id="GMM47071.1"/>
    </source>
</evidence>
<organism evidence="2 3">
    <name type="scientific">Pichia kluyveri</name>
    <name type="common">Yeast</name>
    <dbReference type="NCBI Taxonomy" id="36015"/>
    <lineage>
        <taxon>Eukaryota</taxon>
        <taxon>Fungi</taxon>
        <taxon>Dikarya</taxon>
        <taxon>Ascomycota</taxon>
        <taxon>Saccharomycotina</taxon>
        <taxon>Pichiomycetes</taxon>
        <taxon>Pichiales</taxon>
        <taxon>Pichiaceae</taxon>
        <taxon>Pichia</taxon>
    </lineage>
</organism>
<name>A0AAV5R6E9_PICKL</name>
<keyword evidence="3" id="KW-1185">Reference proteome</keyword>
<reference evidence="2 3" key="1">
    <citation type="journal article" date="2023" name="Elife">
        <title>Identification of key yeast species and microbe-microbe interactions impacting larval growth of Drosophila in the wild.</title>
        <authorList>
            <person name="Mure A."/>
            <person name="Sugiura Y."/>
            <person name="Maeda R."/>
            <person name="Honda K."/>
            <person name="Sakurai N."/>
            <person name="Takahashi Y."/>
            <person name="Watada M."/>
            <person name="Katoh T."/>
            <person name="Gotoh A."/>
            <person name="Gotoh Y."/>
            <person name="Taniguchi I."/>
            <person name="Nakamura K."/>
            <person name="Hayashi T."/>
            <person name="Katayama T."/>
            <person name="Uemura T."/>
            <person name="Hattori Y."/>
        </authorList>
    </citation>
    <scope>NUCLEOTIDE SEQUENCE [LARGE SCALE GENOMIC DNA]</scope>
    <source>
        <strain evidence="2 3">PK-24</strain>
    </source>
</reference>
<sequence length="496" mass="57685">MSEHPAVSLSKIVPEEVKAQYLKTPKLLLIENPVYAARLTALRNNYKYSYIVQWIYLLKHIIKLSDAFDVENVEEELLGIAPPSFINNLKIKLIQHLKNQKLVAIDSEFDFFVDQIYKDYELLLPEGVEDVKKDNVNATFNGDDDDNDDDDDDTPILTYSTLTLEQKIEVIYTLIKLSNTKSHANFRKTVDKFEQPHIDLRITPVFQYNEKNLKYEYLILQDARVYLRKWEFKKIEIPSKKTDFDSKFKDPYNDLNQLNPEMIHWECLTAGLYQYDNLIKTLKSSFGKKTSSNEYTLSKILEANVDFVIQHDLKKRKQNAQRKRDIEMQMLMANRKRSSRLEEKERKRKLEEEERLKEFEIIKQQAAQQRAEKRQKLRESRNNGNSNILQSREERLKNRINNGNDDLQIIEAPVEVIDLGNESIQNITSENITSENITSENITLDNITSEPVFESTAEPIAPISESTSEPVSEIVSEPISEQITEPVTTAVSDIIS</sequence>
<proteinExistence type="predicted"/>
<dbReference type="Proteomes" id="UP001378960">
    <property type="component" value="Unassembled WGS sequence"/>
</dbReference>
<feature type="compositionally biased region" description="Basic and acidic residues" evidence="1">
    <location>
        <begin position="370"/>
        <end position="381"/>
    </location>
</feature>
<comment type="caution">
    <text evidence="2">The sequence shown here is derived from an EMBL/GenBank/DDBJ whole genome shotgun (WGS) entry which is preliminary data.</text>
</comment>